<keyword evidence="6 7" id="KW-0961">Cell wall biogenesis/degradation</keyword>
<dbReference type="InterPro" id="IPR036366">
    <property type="entry name" value="PGBDSf"/>
</dbReference>
<evidence type="ECO:0000313" key="11">
    <source>
        <dbReference type="Proteomes" id="UP000809621"/>
    </source>
</evidence>
<dbReference type="Proteomes" id="UP000809621">
    <property type="component" value="Unassembled WGS sequence"/>
</dbReference>
<gene>
    <name evidence="10" type="ORF">JQC93_05770</name>
</gene>
<feature type="domain" description="L,D-TPase catalytic" evidence="9">
    <location>
        <begin position="289"/>
        <end position="467"/>
    </location>
</feature>
<dbReference type="EMBL" id="JAFEUM010000002">
    <property type="protein sequence ID" value="MBM7035911.1"/>
    <property type="molecule type" value="Genomic_DNA"/>
</dbReference>
<dbReference type="Gene3D" id="1.10.101.10">
    <property type="entry name" value="PGBD-like superfamily/PGBD"/>
    <property type="match status" value="1"/>
</dbReference>
<dbReference type="Pfam" id="PF20142">
    <property type="entry name" value="Scaffold"/>
    <property type="match status" value="1"/>
</dbReference>
<organism evidence="10 11">
    <name type="scientific">Vibrio ulleungensis</name>
    <dbReference type="NCBI Taxonomy" id="2807619"/>
    <lineage>
        <taxon>Bacteria</taxon>
        <taxon>Pseudomonadati</taxon>
        <taxon>Pseudomonadota</taxon>
        <taxon>Gammaproteobacteria</taxon>
        <taxon>Vibrionales</taxon>
        <taxon>Vibrionaceae</taxon>
        <taxon>Vibrio</taxon>
    </lineage>
</organism>
<dbReference type="SUPFAM" id="SSF141523">
    <property type="entry name" value="L,D-transpeptidase catalytic domain-like"/>
    <property type="match status" value="1"/>
</dbReference>
<dbReference type="InterPro" id="IPR036365">
    <property type="entry name" value="PGBD-like_sf"/>
</dbReference>
<dbReference type="InterPro" id="IPR002477">
    <property type="entry name" value="Peptidoglycan-bd-like"/>
</dbReference>
<keyword evidence="4 7" id="KW-0133">Cell shape</keyword>
<feature type="active site" description="Nucleophile" evidence="7">
    <location>
        <position position="442"/>
    </location>
</feature>
<dbReference type="RefSeq" id="WP_205157529.1">
    <property type="nucleotide sequence ID" value="NZ_JAFEUM010000002.1"/>
</dbReference>
<dbReference type="InterPro" id="IPR052905">
    <property type="entry name" value="LD-transpeptidase_YkuD-like"/>
</dbReference>
<comment type="similarity">
    <text evidence="2">Belongs to the YkuD family.</text>
</comment>
<dbReference type="InterPro" id="IPR045380">
    <property type="entry name" value="LD_TPept_scaffold_dom"/>
</dbReference>
<evidence type="ECO:0000256" key="7">
    <source>
        <dbReference type="PROSITE-ProRule" id="PRU01373"/>
    </source>
</evidence>
<dbReference type="SUPFAM" id="SSF47090">
    <property type="entry name" value="PGBD-like"/>
    <property type="match status" value="1"/>
</dbReference>
<comment type="caution">
    <text evidence="10">The sequence shown here is derived from an EMBL/GenBank/DDBJ whole genome shotgun (WGS) entry which is preliminary data.</text>
</comment>
<keyword evidence="11" id="KW-1185">Reference proteome</keyword>
<feature type="active site" description="Proton donor/acceptor" evidence="7">
    <location>
        <position position="423"/>
    </location>
</feature>
<evidence type="ECO:0000256" key="6">
    <source>
        <dbReference type="ARBA" id="ARBA00023316"/>
    </source>
</evidence>
<evidence type="ECO:0000256" key="1">
    <source>
        <dbReference type="ARBA" id="ARBA00004752"/>
    </source>
</evidence>
<evidence type="ECO:0000256" key="4">
    <source>
        <dbReference type="ARBA" id="ARBA00022960"/>
    </source>
</evidence>
<dbReference type="PANTHER" id="PTHR41533:SF1">
    <property type="entry name" value="L,D-TRANSPEPTIDASE YCBB-RELATED"/>
    <property type="match status" value="1"/>
</dbReference>
<dbReference type="PANTHER" id="PTHR41533">
    <property type="entry name" value="L,D-TRANSPEPTIDASE HI_1667-RELATED"/>
    <property type="match status" value="1"/>
</dbReference>
<comment type="pathway">
    <text evidence="1 7">Cell wall biogenesis; peptidoglycan biosynthesis.</text>
</comment>
<dbReference type="Pfam" id="PF03734">
    <property type="entry name" value="YkuD"/>
    <property type="match status" value="1"/>
</dbReference>
<dbReference type="InterPro" id="IPR038063">
    <property type="entry name" value="Transpep_catalytic_dom"/>
</dbReference>
<protein>
    <submittedName>
        <fullName evidence="10">L,D-transpeptidase family protein</fullName>
    </submittedName>
</protein>
<evidence type="ECO:0000256" key="2">
    <source>
        <dbReference type="ARBA" id="ARBA00005992"/>
    </source>
</evidence>
<sequence>MKLNMVLLTVVVMSFSATASSSMLQRLGWVSSSEQLNALNYPATIESLYEEIHHQFVWLDPTLADELEARLEVIHLAGISKEFSSLYLSMQEAKKNHQYYRYELLATDAFLRYLSYTHHARNNAEQWFHGGQVSRKLPSISDRELDQLIDAIRSDQLLAFIGRTHPVNTIYKTNVPVIEQLKVISNSQGLEKRFNQFLRRGTQINDPQLLAQKLSASGIVVPAKLTTHSDYDWQWQQQVKKFQSLHGLKADGIVGEQTLYWINYPAAQKIRVLALNIERSRGFSTQKRAYIQVNLPQYKMKFWANNQLEFETRVIVGKEERPTPLMWTSLSTIVVNPTWNIPIKIMRKDLLPKVAKNNQYLVDQNISIIPYWGSDRVIDSSSINWSSVNAETFNYRMTQSSGSHNALGQYKFLLPNDRAIYLHDTPAKGLFSRSERAFSSGCVRVQGADKFAQTLLEVSGQSKSPLFSDDSNKKVRMKRGISVEFIYRSAWVEKGQLHMRKDIYGYDDTSRLFDLAMN</sequence>
<dbReference type="CDD" id="cd16913">
    <property type="entry name" value="YkuD_like"/>
    <property type="match status" value="1"/>
</dbReference>
<evidence type="ECO:0000259" key="9">
    <source>
        <dbReference type="PROSITE" id="PS52029"/>
    </source>
</evidence>
<evidence type="ECO:0000313" key="10">
    <source>
        <dbReference type="EMBL" id="MBM7035911.1"/>
    </source>
</evidence>
<keyword evidence="5 7" id="KW-0573">Peptidoglycan synthesis</keyword>
<dbReference type="PROSITE" id="PS52029">
    <property type="entry name" value="LD_TPASE"/>
    <property type="match status" value="1"/>
</dbReference>
<evidence type="ECO:0000256" key="5">
    <source>
        <dbReference type="ARBA" id="ARBA00022984"/>
    </source>
</evidence>
<keyword evidence="8" id="KW-0732">Signal</keyword>
<feature type="chain" id="PRO_5046659279" evidence="8">
    <location>
        <begin position="20"/>
        <end position="518"/>
    </location>
</feature>
<reference evidence="10 11" key="1">
    <citation type="submission" date="2021-02" db="EMBL/GenBank/DDBJ databases">
        <authorList>
            <person name="Park J.-S."/>
        </authorList>
    </citation>
    <scope>NUCLEOTIDE SEQUENCE [LARGE SCALE GENOMIC DNA]</scope>
    <source>
        <strain evidence="10 11">188UL20-2</strain>
    </source>
</reference>
<evidence type="ECO:0000256" key="3">
    <source>
        <dbReference type="ARBA" id="ARBA00022679"/>
    </source>
</evidence>
<dbReference type="Gene3D" id="2.40.440.10">
    <property type="entry name" value="L,D-transpeptidase catalytic domain-like"/>
    <property type="match status" value="1"/>
</dbReference>
<dbReference type="Pfam" id="PF01471">
    <property type="entry name" value="PG_binding_1"/>
    <property type="match status" value="1"/>
</dbReference>
<dbReference type="InterPro" id="IPR005490">
    <property type="entry name" value="LD_TPept_cat_dom"/>
</dbReference>
<proteinExistence type="inferred from homology"/>
<keyword evidence="3" id="KW-0808">Transferase</keyword>
<name>A0ABS2HJB4_9VIBR</name>
<evidence type="ECO:0000256" key="8">
    <source>
        <dbReference type="SAM" id="SignalP"/>
    </source>
</evidence>
<accession>A0ABS2HJB4</accession>
<feature type="signal peptide" evidence="8">
    <location>
        <begin position="1"/>
        <end position="19"/>
    </location>
</feature>